<gene>
    <name evidence="4" type="ORF">RND81_04G211400</name>
</gene>
<dbReference type="GO" id="GO:0005737">
    <property type="term" value="C:cytoplasm"/>
    <property type="evidence" value="ECO:0007669"/>
    <property type="project" value="TreeGrafter"/>
</dbReference>
<feature type="compositionally biased region" description="Basic and acidic residues" evidence="3">
    <location>
        <begin position="496"/>
        <end position="682"/>
    </location>
</feature>
<dbReference type="GO" id="GO:0072583">
    <property type="term" value="P:clathrin-dependent endocytosis"/>
    <property type="evidence" value="ECO:0007669"/>
    <property type="project" value="TreeGrafter"/>
</dbReference>
<dbReference type="PANTHER" id="PTHR23172">
    <property type="entry name" value="AUXILIN/CYCLIN G-ASSOCIATED KINASE-RELATED"/>
    <property type="match status" value="1"/>
</dbReference>
<feature type="compositionally biased region" description="Polar residues" evidence="3">
    <location>
        <begin position="718"/>
        <end position="730"/>
    </location>
</feature>
<proteinExistence type="predicted"/>
<feature type="compositionally biased region" description="Polar residues" evidence="3">
    <location>
        <begin position="465"/>
        <end position="475"/>
    </location>
</feature>
<dbReference type="PANTHER" id="PTHR23172:SF19">
    <property type="entry name" value="J DOMAIN-CONTAINING PROTEIN"/>
    <property type="match status" value="1"/>
</dbReference>
<comment type="caution">
    <text evidence="4">The sequence shown here is derived from an EMBL/GenBank/DDBJ whole genome shotgun (WGS) entry which is preliminary data.</text>
</comment>
<evidence type="ECO:0000313" key="4">
    <source>
        <dbReference type="EMBL" id="KAK9735542.1"/>
    </source>
</evidence>
<feature type="region of interest" description="Disordered" evidence="3">
    <location>
        <begin position="1"/>
        <end position="49"/>
    </location>
</feature>
<protein>
    <submittedName>
        <fullName evidence="4">Uncharacterized protein</fullName>
    </submittedName>
</protein>
<evidence type="ECO:0000256" key="1">
    <source>
        <dbReference type="ARBA" id="ARBA00023054"/>
    </source>
</evidence>
<sequence length="921" mass="100790">MNDFEGLLSSDYGFKPSGKSAPMANVKSSTKTASYSSSSSSFIDDRDTLFRPNHKSDFSDLGNFDDVFPNSKSTSSSSNNRNAAGVDFDSIFGGGGGGEAAAAPPPKFSSLPVFDKPVYDDDDVSSSPVNQFNDIFGSKKSGGDAFDDLLGGLGKKENLSAKSSTKGGGTGGSSFDDLLPGFGGSSSMDRSPSDTTKKSSSVLDDPFVVLESTSHQVPSSSGVFSDPLEEIGLNNSGSKKFENSSSGGEFNDINPLAGFSQSVPTFSAQTSRREKVESPLRTGSRVSGRQTSAGAERAQKSSVTSPERNSEKRVPVDDFGESPHGVSEMPSVSADSSRSVPNASSPGYNDTSFRESHSRGHVSPPHEEKMGPFDEVWLSVSEVPLYTQPTAAPPPSRPPPPRHGRFSKAESGSFPASNAQSKVNEYSSFPGSNQYFQTPKSAPAGATGSFASPLDELEEFAAGRHQSNVDANSDVHSGEDFDPNSVAAASAAAMKEAMDKAEAKFRYARGVRERENAKVSRSRESLSVEKEERTGEDSQDREFREGQERLMRDRQQREVEEEERRQREEEDRRRIEKEREEKERERRRIERERELARQAVERATREARERAAIEARTRAERAAVQKANSEARERAERAAVQRAQAEARERAAANAKERAEKAAAEAREKEKAQQDKEARERAAAAAAASRAAQQKNEPDLDSIFGVGSRANSAPRPRATSSDTFETQFQSKPAPEATRSSVNSTSSMRKASSSTSIVDDLSSIFGAPSSSMSFQNVEGETEERRRARLEREQRIQKRANMAVAEKNARDLEAQREQAERHRISETLDVEIKRWSAGKEGNLRALLSTLQYVLWPECGWQPVSLTDLITGASVKKVYRKATLCIHPDKVQQKGANLQQKYVAEKVFDLLKEAWNKFNSEELF</sequence>
<dbReference type="AlphaFoldDB" id="A0AAW1LNK9"/>
<feature type="compositionally biased region" description="Low complexity" evidence="3">
    <location>
        <begin position="27"/>
        <end position="41"/>
    </location>
</feature>
<feature type="compositionally biased region" description="Polar residues" evidence="3">
    <location>
        <begin position="259"/>
        <end position="270"/>
    </location>
</feature>
<feature type="compositionally biased region" description="Polar residues" evidence="3">
    <location>
        <begin position="233"/>
        <end position="248"/>
    </location>
</feature>
<dbReference type="Proteomes" id="UP001443914">
    <property type="component" value="Unassembled WGS sequence"/>
</dbReference>
<dbReference type="GO" id="GO:0031982">
    <property type="term" value="C:vesicle"/>
    <property type="evidence" value="ECO:0007669"/>
    <property type="project" value="TreeGrafter"/>
</dbReference>
<reference evidence="4" key="1">
    <citation type="submission" date="2024-03" db="EMBL/GenBank/DDBJ databases">
        <title>WGS assembly of Saponaria officinalis var. Norfolk2.</title>
        <authorList>
            <person name="Jenkins J."/>
            <person name="Shu S."/>
            <person name="Grimwood J."/>
            <person name="Barry K."/>
            <person name="Goodstein D."/>
            <person name="Schmutz J."/>
            <person name="Leebens-Mack J."/>
            <person name="Osbourn A."/>
        </authorList>
    </citation>
    <scope>NUCLEOTIDE SEQUENCE [LARGE SCALE GENOMIC DNA]</scope>
    <source>
        <strain evidence="4">JIC</strain>
    </source>
</reference>
<feature type="coiled-coil region" evidence="2">
    <location>
        <begin position="793"/>
        <end position="820"/>
    </location>
</feature>
<feature type="compositionally biased region" description="Low complexity" evidence="3">
    <location>
        <begin position="683"/>
        <end position="692"/>
    </location>
</feature>
<feature type="compositionally biased region" description="Polar residues" evidence="3">
    <location>
        <begin position="211"/>
        <end position="223"/>
    </location>
</feature>
<dbReference type="GO" id="GO:0072318">
    <property type="term" value="P:clathrin coat disassembly"/>
    <property type="evidence" value="ECO:0007669"/>
    <property type="project" value="TreeGrafter"/>
</dbReference>
<feature type="compositionally biased region" description="Low complexity" evidence="3">
    <location>
        <begin position="743"/>
        <end position="756"/>
    </location>
</feature>
<dbReference type="SUPFAM" id="SSF46565">
    <property type="entry name" value="Chaperone J-domain"/>
    <property type="match status" value="1"/>
</dbReference>
<feature type="region of interest" description="Disordered" evidence="3">
    <location>
        <begin position="157"/>
        <end position="756"/>
    </location>
</feature>
<evidence type="ECO:0000313" key="5">
    <source>
        <dbReference type="Proteomes" id="UP001443914"/>
    </source>
</evidence>
<feature type="compositionally biased region" description="Polar residues" evidence="3">
    <location>
        <begin position="414"/>
        <end position="440"/>
    </location>
</feature>
<keyword evidence="1 2" id="KW-0175">Coiled coil</keyword>
<dbReference type="GO" id="GO:0030276">
    <property type="term" value="F:clathrin binding"/>
    <property type="evidence" value="ECO:0007669"/>
    <property type="project" value="TreeGrafter"/>
</dbReference>
<evidence type="ECO:0000256" key="2">
    <source>
        <dbReference type="SAM" id="Coils"/>
    </source>
</evidence>
<accession>A0AAW1LNK9</accession>
<organism evidence="4 5">
    <name type="scientific">Saponaria officinalis</name>
    <name type="common">Common soapwort</name>
    <name type="synonym">Lychnis saponaria</name>
    <dbReference type="NCBI Taxonomy" id="3572"/>
    <lineage>
        <taxon>Eukaryota</taxon>
        <taxon>Viridiplantae</taxon>
        <taxon>Streptophyta</taxon>
        <taxon>Embryophyta</taxon>
        <taxon>Tracheophyta</taxon>
        <taxon>Spermatophyta</taxon>
        <taxon>Magnoliopsida</taxon>
        <taxon>eudicotyledons</taxon>
        <taxon>Gunneridae</taxon>
        <taxon>Pentapetalae</taxon>
        <taxon>Caryophyllales</taxon>
        <taxon>Caryophyllaceae</taxon>
        <taxon>Caryophylleae</taxon>
        <taxon>Saponaria</taxon>
    </lineage>
</organism>
<dbReference type="InterPro" id="IPR036869">
    <property type="entry name" value="J_dom_sf"/>
</dbReference>
<keyword evidence="5" id="KW-1185">Reference proteome</keyword>
<feature type="compositionally biased region" description="Low complexity" evidence="3">
    <location>
        <begin position="70"/>
        <end position="82"/>
    </location>
</feature>
<feature type="region of interest" description="Disordered" evidence="3">
    <location>
        <begin position="69"/>
        <end position="125"/>
    </location>
</feature>
<evidence type="ECO:0000256" key="3">
    <source>
        <dbReference type="SAM" id="MobiDB-lite"/>
    </source>
</evidence>
<feature type="compositionally biased region" description="Basic and acidic residues" evidence="3">
    <location>
        <begin position="352"/>
        <end position="372"/>
    </location>
</feature>
<dbReference type="EMBL" id="JBDFQZ010000004">
    <property type="protein sequence ID" value="KAK9735542.1"/>
    <property type="molecule type" value="Genomic_DNA"/>
</dbReference>
<dbReference type="FunFam" id="1.10.287.110:FF:000009">
    <property type="entry name" value="Auxilin-related protein 1"/>
    <property type="match status" value="1"/>
</dbReference>
<feature type="compositionally biased region" description="Polar residues" evidence="3">
    <location>
        <begin position="284"/>
        <end position="293"/>
    </location>
</feature>
<feature type="compositionally biased region" description="Polar residues" evidence="3">
    <location>
        <begin position="333"/>
        <end position="351"/>
    </location>
</feature>
<name>A0AAW1LNK9_SAPOF</name>
<dbReference type="Gene3D" id="1.10.287.110">
    <property type="entry name" value="DnaJ domain"/>
    <property type="match status" value="1"/>
</dbReference>